<accession>A0A2I4FUQ3</accession>
<evidence type="ECO:0000313" key="2">
    <source>
        <dbReference type="RefSeq" id="XP_018835372.2"/>
    </source>
</evidence>
<dbReference type="OrthoDB" id="1908649at2759"/>
<name>A0A2I4FUQ3_JUGRE</name>
<dbReference type="STRING" id="51240.A0A2I4FUQ3"/>
<dbReference type="PANTHER" id="PTHR33133">
    <property type="entry name" value="OS08G0107100 PROTEIN-RELATED"/>
    <property type="match status" value="1"/>
</dbReference>
<gene>
    <name evidence="2" type="primary">LOC109002182</name>
</gene>
<evidence type="ECO:0000313" key="1">
    <source>
        <dbReference type="Proteomes" id="UP000235220"/>
    </source>
</evidence>
<dbReference type="RefSeq" id="XP_018835372.2">
    <property type="nucleotide sequence ID" value="XM_018979827.2"/>
</dbReference>
<reference evidence="2" key="1">
    <citation type="submission" date="2025-08" db="UniProtKB">
        <authorList>
            <consortium name="RefSeq"/>
        </authorList>
    </citation>
    <scope>IDENTIFICATION</scope>
    <source>
        <tissue evidence="2">Leaves</tissue>
    </source>
</reference>
<dbReference type="KEGG" id="jre:109002182"/>
<dbReference type="Gramene" id="Jr06_02620_p1">
    <property type="protein sequence ID" value="cds.Jr06_02620_p1"/>
    <property type="gene ID" value="Jr06_02620"/>
</dbReference>
<proteinExistence type="predicted"/>
<dbReference type="PANTHER" id="PTHR33133:SF51">
    <property type="entry name" value="THH1_TOM1_TOM3 DOMAIN-CONTAINING PROTEIN"/>
    <property type="match status" value="1"/>
</dbReference>
<keyword evidence="1" id="KW-1185">Reference proteome</keyword>
<dbReference type="AlphaFoldDB" id="A0A2I4FUQ3"/>
<dbReference type="GO" id="GO:0016020">
    <property type="term" value="C:membrane"/>
    <property type="evidence" value="ECO:0000318"/>
    <property type="project" value="GO_Central"/>
</dbReference>
<protein>
    <submittedName>
        <fullName evidence="2">Uncharacterized protein LOC109002182</fullName>
    </submittedName>
</protein>
<dbReference type="GeneID" id="109002182"/>
<dbReference type="Proteomes" id="UP000235220">
    <property type="component" value="Chromosome 6"/>
</dbReference>
<organism evidence="1 2">
    <name type="scientific">Juglans regia</name>
    <name type="common">English walnut</name>
    <dbReference type="NCBI Taxonomy" id="51240"/>
    <lineage>
        <taxon>Eukaryota</taxon>
        <taxon>Viridiplantae</taxon>
        <taxon>Streptophyta</taxon>
        <taxon>Embryophyta</taxon>
        <taxon>Tracheophyta</taxon>
        <taxon>Spermatophyta</taxon>
        <taxon>Magnoliopsida</taxon>
        <taxon>eudicotyledons</taxon>
        <taxon>Gunneridae</taxon>
        <taxon>Pentapetalae</taxon>
        <taxon>rosids</taxon>
        <taxon>fabids</taxon>
        <taxon>Fagales</taxon>
        <taxon>Juglandaceae</taxon>
        <taxon>Juglans</taxon>
    </lineage>
</organism>
<sequence length="334" mass="38344">MDMEQEDMQYLGFFGVCREAYNIIYSWRKVFSHITLALLLPLSFILLAHMEVSEVLVSKIIHNKMVLGETKTGTFRYQRLSDILRSELIILWLFKAAYLIFSLIFSLLSTSAVVYTIACIYTGREVTFKKVMSVVPKVWKRLMLTFLCTFLAYFAYNIVAALILFVSLTFIILINIKFLSLVYIPLVLYMAGLVYLSIVWQLANVVTVLEDTWGFHALRKSRALLKGKMWVATFIVLQLGLCHFGIQISFQMLVVHCGSLGAASRFAYGIICLVLLFMLLLFGLVLRTVIYFVCKSYHHENIDKSALSHHLAGYYIGEYVPLKSKDVQLEHLYV</sequence>